<dbReference type="Proteomes" id="UP000298642">
    <property type="component" value="Chromosome"/>
</dbReference>
<dbReference type="Gene3D" id="1.10.260.40">
    <property type="entry name" value="lambda repressor-like DNA-binding domains"/>
    <property type="match status" value="1"/>
</dbReference>
<keyword evidence="4" id="KW-1185">Reference proteome</keyword>
<accession>A0A856I4M1</accession>
<dbReference type="KEGG" id="obj:EIO64_15675"/>
<evidence type="ECO:0000259" key="2">
    <source>
        <dbReference type="PROSITE" id="PS50943"/>
    </source>
</evidence>
<dbReference type="InterPro" id="IPR010982">
    <property type="entry name" value="Lambda_DNA-bd_dom_sf"/>
</dbReference>
<dbReference type="PROSITE" id="PS50943">
    <property type="entry name" value="HTH_CROC1"/>
    <property type="match status" value="1"/>
</dbReference>
<dbReference type="EMBL" id="CP034413">
    <property type="protein sequence ID" value="QCI61089.2"/>
    <property type="molecule type" value="Genomic_DNA"/>
</dbReference>
<dbReference type="Pfam" id="PF12844">
    <property type="entry name" value="HTH_19"/>
    <property type="match status" value="1"/>
</dbReference>
<dbReference type="SUPFAM" id="SSF47413">
    <property type="entry name" value="lambda repressor-like DNA-binding domains"/>
    <property type="match status" value="1"/>
</dbReference>
<dbReference type="SMART" id="SM00530">
    <property type="entry name" value="HTH_XRE"/>
    <property type="match status" value="1"/>
</dbReference>
<evidence type="ECO:0000313" key="4">
    <source>
        <dbReference type="Proteomes" id="UP000298642"/>
    </source>
</evidence>
<proteinExistence type="predicted"/>
<dbReference type="RefSeq" id="WP_021750755.1">
    <property type="nucleotide sequence ID" value="NZ_CP034413.3"/>
</dbReference>
<sequence length="70" mass="8194">MIKFAERLRELRREKKVTQSKMADFLGIKLRSYQNYEGGSRRPDYEGLVALADYFDVTTDYLLGRSDVRG</sequence>
<dbReference type="AlphaFoldDB" id="A0A856I4M1"/>
<dbReference type="PANTHER" id="PTHR46558:SF14">
    <property type="entry name" value="HTH-TYPE TRANSCRIPTIONAL REGULATOR ANSR"/>
    <property type="match status" value="1"/>
</dbReference>
<reference evidence="4" key="1">
    <citation type="submission" date="2018-12" db="EMBL/GenBank/DDBJ databases">
        <title>Dusodibacter welbiota gen. nov., sp. nov., isolated from human faeces and emended description of the Oscillibacter genus.</title>
        <authorList>
            <person name="Le Roy T."/>
            <person name="Van der Smissen P."/>
            <person name="Delzenne N."/>
            <person name="Muccioli G."/>
            <person name="Collet J.F."/>
            <person name="Cani P.D."/>
        </authorList>
    </citation>
    <scope>NUCLEOTIDE SEQUENCE [LARGE SCALE GENOMIC DNA]</scope>
    <source>
        <strain evidence="4">J115</strain>
    </source>
</reference>
<gene>
    <name evidence="3" type="ORF">EIO64_15675</name>
</gene>
<keyword evidence="1" id="KW-0238">DNA-binding</keyword>
<name>A0A856I4M1_9FIRM</name>
<feature type="domain" description="HTH cro/C1-type" evidence="2">
    <location>
        <begin position="8"/>
        <end position="62"/>
    </location>
</feature>
<protein>
    <submittedName>
        <fullName evidence="3">Helix-turn-helix domain-containing protein</fullName>
    </submittedName>
</protein>
<dbReference type="PANTHER" id="PTHR46558">
    <property type="entry name" value="TRACRIPTIONAL REGULATORY PROTEIN-RELATED-RELATED"/>
    <property type="match status" value="1"/>
</dbReference>
<dbReference type="InterPro" id="IPR001387">
    <property type="entry name" value="Cro/C1-type_HTH"/>
</dbReference>
<evidence type="ECO:0000313" key="3">
    <source>
        <dbReference type="EMBL" id="QCI61089.2"/>
    </source>
</evidence>
<dbReference type="GO" id="GO:0003677">
    <property type="term" value="F:DNA binding"/>
    <property type="evidence" value="ECO:0007669"/>
    <property type="project" value="UniProtKB-KW"/>
</dbReference>
<organism evidence="3 4">
    <name type="scientific">Dysosmobacter welbionis</name>
    <dbReference type="NCBI Taxonomy" id="2093857"/>
    <lineage>
        <taxon>Bacteria</taxon>
        <taxon>Bacillati</taxon>
        <taxon>Bacillota</taxon>
        <taxon>Clostridia</taxon>
        <taxon>Eubacteriales</taxon>
        <taxon>Oscillospiraceae</taxon>
        <taxon>Dysosmobacter</taxon>
    </lineage>
</organism>
<evidence type="ECO:0000256" key="1">
    <source>
        <dbReference type="ARBA" id="ARBA00023125"/>
    </source>
</evidence>
<dbReference type="CDD" id="cd00093">
    <property type="entry name" value="HTH_XRE"/>
    <property type="match status" value="1"/>
</dbReference>